<evidence type="ECO:0000313" key="3">
    <source>
        <dbReference type="EMBL" id="JAG20300.1"/>
    </source>
</evidence>
<dbReference type="EMBL" id="GDHC01007214">
    <property type="protein sequence ID" value="JAQ11415.1"/>
    <property type="molecule type" value="Transcribed_RNA"/>
</dbReference>
<dbReference type="PANTHER" id="PTHR11740">
    <property type="entry name" value="CASEIN KINASE II SUBUNIT BETA"/>
    <property type="match status" value="1"/>
</dbReference>
<dbReference type="Gene3D" id="2.20.25.20">
    <property type="match status" value="1"/>
</dbReference>
<sequence length="251" mass="28598">KVKKLSSLCCVVGGISEMENVDDRNDSSISDDRNASEQTWIQWFCELRGNELFCAVDEAFIQDSFNLTGLSSQFSYYEKAIDILLDAEDDDESCWDEDVTTMVAAEAEVLYGMIHSRFIITPRGLYLMYRKYMNGAFGTCPRVGCDGIYVLPAGATDVMNSIPVRFYCPGCNELYLPLSKRYEAIDGAYFGTTFPHLFFLTYPDLLLNACRSVQKYVPKIFGFRINSKAYEIAAEANQKEKEFKKKYKISY</sequence>
<keyword evidence="3" id="KW-0808">Transferase</keyword>
<dbReference type="InterPro" id="IPR035991">
    <property type="entry name" value="Casein_kinase_II_beta-like"/>
</dbReference>
<dbReference type="PRINTS" id="PR00472">
    <property type="entry name" value="CASNKINASEII"/>
</dbReference>
<evidence type="ECO:0000256" key="1">
    <source>
        <dbReference type="ARBA" id="ARBA00006941"/>
    </source>
</evidence>
<dbReference type="FunFam" id="1.10.1820.10:FF:000005">
    <property type="entry name" value="Casein kinase II subunit beta"/>
    <property type="match status" value="1"/>
</dbReference>
<dbReference type="InterPro" id="IPR016149">
    <property type="entry name" value="Casein_kin_II_reg-sub_N"/>
</dbReference>
<dbReference type="AlphaFoldDB" id="A0A0A9XT60"/>
<feature type="non-terminal residue" evidence="3">
    <location>
        <position position="1"/>
    </location>
</feature>
<reference evidence="3" key="2">
    <citation type="submission" date="2014-07" db="EMBL/GenBank/DDBJ databases">
        <authorList>
            <person name="Hull J."/>
        </authorList>
    </citation>
    <scope>NUCLEOTIDE SEQUENCE</scope>
</reference>
<dbReference type="FunFam" id="2.20.25.20:FF:000001">
    <property type="entry name" value="Casein kinase II subunit beta"/>
    <property type="match status" value="1"/>
</dbReference>
<dbReference type="EMBL" id="GBHO01023304">
    <property type="protein sequence ID" value="JAG20300.1"/>
    <property type="molecule type" value="Transcribed_RNA"/>
</dbReference>
<dbReference type="Gene3D" id="1.10.1820.10">
    <property type="entry name" value="protein kinase ck2 holoenzyme, chain C, domain 1"/>
    <property type="match status" value="1"/>
</dbReference>
<comment type="similarity">
    <text evidence="1 2">Belongs to the casein kinase 2 subunit beta family.</text>
</comment>
<accession>A0A0A9XT60</accession>
<proteinExistence type="inferred from homology"/>
<comment type="subunit">
    <text evidence="2">Tetramer of two alpha and two beta subunits.</text>
</comment>
<dbReference type="SMART" id="SM01085">
    <property type="entry name" value="CK_II_beta"/>
    <property type="match status" value="1"/>
</dbReference>
<organism evidence="3">
    <name type="scientific">Lygus hesperus</name>
    <name type="common">Western plant bug</name>
    <dbReference type="NCBI Taxonomy" id="30085"/>
    <lineage>
        <taxon>Eukaryota</taxon>
        <taxon>Metazoa</taxon>
        <taxon>Ecdysozoa</taxon>
        <taxon>Arthropoda</taxon>
        <taxon>Hexapoda</taxon>
        <taxon>Insecta</taxon>
        <taxon>Pterygota</taxon>
        <taxon>Neoptera</taxon>
        <taxon>Paraneoptera</taxon>
        <taxon>Hemiptera</taxon>
        <taxon>Heteroptera</taxon>
        <taxon>Panheteroptera</taxon>
        <taxon>Cimicomorpha</taxon>
        <taxon>Miridae</taxon>
        <taxon>Mirini</taxon>
        <taxon>Lygus</taxon>
    </lineage>
</organism>
<evidence type="ECO:0000313" key="4">
    <source>
        <dbReference type="EMBL" id="JAQ11415.1"/>
    </source>
</evidence>
<dbReference type="GO" id="GO:0005737">
    <property type="term" value="C:cytoplasm"/>
    <property type="evidence" value="ECO:0007669"/>
    <property type="project" value="TreeGrafter"/>
</dbReference>
<dbReference type="GO" id="GO:0005956">
    <property type="term" value="C:protein kinase CK2 complex"/>
    <property type="evidence" value="ECO:0007669"/>
    <property type="project" value="UniProtKB-UniRule"/>
</dbReference>
<protein>
    <recommendedName>
        <fullName evidence="2">Casein kinase II subunit beta</fullName>
        <shortName evidence="2">CK II beta</shortName>
    </recommendedName>
</protein>
<name>A0A0A9XT60_LYGHE</name>
<reference evidence="4" key="3">
    <citation type="journal article" date="2016" name="Gigascience">
        <title>De novo construction of an expanded transcriptome assembly for the western tarnished plant bug, Lygus hesperus.</title>
        <authorList>
            <person name="Tassone E.E."/>
            <person name="Geib S.M."/>
            <person name="Hall B."/>
            <person name="Fabrick J.A."/>
            <person name="Brent C.S."/>
            <person name="Hull J.J."/>
        </authorList>
    </citation>
    <scope>NUCLEOTIDE SEQUENCE</scope>
</reference>
<dbReference type="SUPFAM" id="SSF57798">
    <property type="entry name" value="Casein kinase II beta subunit"/>
    <property type="match status" value="1"/>
</dbReference>
<dbReference type="PROSITE" id="PS01101">
    <property type="entry name" value="CK2_BETA"/>
    <property type="match status" value="1"/>
</dbReference>
<evidence type="ECO:0000256" key="2">
    <source>
        <dbReference type="RuleBase" id="RU361268"/>
    </source>
</evidence>
<keyword evidence="3" id="KW-0418">Kinase</keyword>
<dbReference type="Pfam" id="PF01214">
    <property type="entry name" value="CK_II_beta"/>
    <property type="match status" value="1"/>
</dbReference>
<dbReference type="InterPro" id="IPR000704">
    <property type="entry name" value="Casein_kinase_II_reg-sub"/>
</dbReference>
<dbReference type="GO" id="GO:0016301">
    <property type="term" value="F:kinase activity"/>
    <property type="evidence" value="ECO:0007669"/>
    <property type="project" value="UniProtKB-KW"/>
</dbReference>
<dbReference type="GO" id="GO:0019887">
    <property type="term" value="F:protein kinase regulator activity"/>
    <property type="evidence" value="ECO:0007669"/>
    <property type="project" value="InterPro"/>
</dbReference>
<gene>
    <name evidence="3" type="primary">csnk2b_0</name>
    <name evidence="3" type="ORF">CM83_3352</name>
    <name evidence="4" type="ORF">g.13878</name>
</gene>
<dbReference type="PANTHER" id="PTHR11740:SF0">
    <property type="entry name" value="CASEIN KINASE II SUBUNIT BETA"/>
    <property type="match status" value="1"/>
</dbReference>
<reference evidence="3" key="1">
    <citation type="journal article" date="2014" name="PLoS ONE">
        <title>Transcriptome-Based Identification of ABC Transporters in the Western Tarnished Plant Bug Lygus hesperus.</title>
        <authorList>
            <person name="Hull J.J."/>
            <person name="Chaney K."/>
            <person name="Geib S.M."/>
            <person name="Fabrick J.A."/>
            <person name="Brent C.S."/>
            <person name="Walsh D."/>
            <person name="Lavine L.C."/>
        </authorList>
    </citation>
    <scope>NUCLEOTIDE SEQUENCE</scope>
</reference>